<evidence type="ECO:0000256" key="6">
    <source>
        <dbReference type="ARBA" id="ARBA00022691"/>
    </source>
</evidence>
<dbReference type="Gene3D" id="2.170.270.10">
    <property type="entry name" value="SET domain"/>
    <property type="match status" value="1"/>
</dbReference>
<feature type="domain" description="Post-SET" evidence="16">
    <location>
        <begin position="677"/>
        <end position="693"/>
    </location>
</feature>
<dbReference type="PROSITE" id="PS50280">
    <property type="entry name" value="SET"/>
    <property type="match status" value="1"/>
</dbReference>
<dbReference type="InterPro" id="IPR059153">
    <property type="entry name" value="NSD_PHD-1st"/>
</dbReference>
<dbReference type="PROSITE" id="PS01359">
    <property type="entry name" value="ZF_PHD_1"/>
    <property type="match status" value="2"/>
</dbReference>
<proteinExistence type="predicted"/>
<evidence type="ECO:0000256" key="11">
    <source>
        <dbReference type="ARBA" id="ARBA00023242"/>
    </source>
</evidence>
<evidence type="ECO:0000256" key="5">
    <source>
        <dbReference type="ARBA" id="ARBA00022679"/>
    </source>
</evidence>
<reference evidence="17" key="1">
    <citation type="submission" date="2022-10" db="EMBL/GenBank/DDBJ databases">
        <title>Adaptive evolution leads to modifications in subtelomeric GC content in a zoonotic Cryptosporidium species.</title>
        <authorList>
            <person name="Li J."/>
            <person name="Feng Y."/>
            <person name="Xiao L."/>
        </authorList>
    </citation>
    <scope>NUCLEOTIDE SEQUENCE</scope>
    <source>
        <strain evidence="17">25894</strain>
    </source>
</reference>
<dbReference type="Gene3D" id="3.30.40.10">
    <property type="entry name" value="Zinc/RING finger domain, C3HC4 (zinc finger)"/>
    <property type="match status" value="2"/>
</dbReference>
<keyword evidence="7" id="KW-0479">Metal-binding</keyword>
<accession>A0ABQ8P4H7</accession>
<dbReference type="InterPro" id="IPR013083">
    <property type="entry name" value="Znf_RING/FYVE/PHD"/>
</dbReference>
<dbReference type="SMART" id="SM00249">
    <property type="entry name" value="PHD"/>
    <property type="match status" value="4"/>
</dbReference>
<keyword evidence="10" id="KW-0156">Chromatin regulator</keyword>
<evidence type="ECO:0000259" key="16">
    <source>
        <dbReference type="PROSITE" id="PS50868"/>
    </source>
</evidence>
<dbReference type="InterPro" id="IPR001214">
    <property type="entry name" value="SET_dom"/>
</dbReference>
<sequence>MQENNHEIVTDKNEPLQSISTDCTIDDLASSNSFSINERLDEELFESDCWDDYSSDSEKESNREISGKSSVIYPKKRVWNDNLERSCGTCNYIENDTELSNMIKCEGYCRRPYHLKCVGLDSLPDTRWKCKNCLNNLVFCNICNSYSNKSDYNFLKCYHPICMRFFHTHCILNHHSNIIWTYNDNPCGQTCVAPVKSANVQPEINIGGNILKKIFGTEEVERENLTLRLLNEFGFKFICHRHYCSSCSCYVGNNSTNPEKSIETSRKKRTIFRLDNPDNLVYCIKCNSGYHNNCLHPDSIKLVNGVCICYKHIHDQSEMILGRYDIKENIAPSLNKRLKKALKLRNGEVIDKNLKISLIQNITNHLESTNYEINSLPFELPGQSKDWLYTELENIADESEKSENQRIPDYIKNYGFTPIKKNIYIENIGDTQEMSDSPLLSTDGSERKCRQKRTNSAQNSKKRTLSNSKRDEIFSEKCVCKTICDRDTCQNAAMYMECDSNICGLDEGLQKVNCMNRIFNSNGNKFLDNQKKIILKNLKVVDAGEKGFGVATRMSIPKDTFIIEYVGEVLTKESYLKRVEQYKKRELESREKSSTDNFISKDTRERHWYCMEIGNDYIIDSTHKGNLSRLINHSCDPNCVAQKWLVGNECRVGIFSQREIKPDEELTYDYSFSAFDIGFRCKCNSSSCKGRIGIDNFKESNKELVKKRNILCTKSTMLNSFTCLNKSLLSNPLFSELDEIFSSRFDYIKDTRELYNKLEKLKSITKYNELLHDHIISKIQIYPHDFKYRNSLYGYTSLSYFDSPDIISNWYLRKSKDIVLMSKPWIILPFVFNSREFSHFKYPSSLHYLKKQICKRLSIYFDQKQSNLSNNSLFWHLFDLGIGGDECCNICKNPGTLITCDYCYDSFHKYCLYNNEIPNNLKRSRLSYNYSKVEEKIKCKSCTENELLSVYWLKTTYKRRKYNYLLKHKLFSIPSYIQKINPQI</sequence>
<evidence type="ECO:0000256" key="4">
    <source>
        <dbReference type="ARBA" id="ARBA00022603"/>
    </source>
</evidence>
<evidence type="ECO:0000256" key="7">
    <source>
        <dbReference type="ARBA" id="ARBA00022723"/>
    </source>
</evidence>
<comment type="subcellular location">
    <subcellularLocation>
        <location evidence="2">Chromosome</location>
    </subcellularLocation>
    <subcellularLocation>
        <location evidence="1">Nucleus</location>
    </subcellularLocation>
</comment>
<evidence type="ECO:0000256" key="3">
    <source>
        <dbReference type="ARBA" id="ARBA00022454"/>
    </source>
</evidence>
<keyword evidence="5" id="KW-0808">Transferase</keyword>
<dbReference type="InterPro" id="IPR019787">
    <property type="entry name" value="Znf_PHD-finger"/>
</dbReference>
<dbReference type="InterPro" id="IPR001965">
    <property type="entry name" value="Znf_PHD"/>
</dbReference>
<evidence type="ECO:0000256" key="8">
    <source>
        <dbReference type="ARBA" id="ARBA00022771"/>
    </source>
</evidence>
<evidence type="ECO:0000256" key="12">
    <source>
        <dbReference type="PROSITE-ProRule" id="PRU00146"/>
    </source>
</evidence>
<evidence type="ECO:0000256" key="10">
    <source>
        <dbReference type="ARBA" id="ARBA00022853"/>
    </source>
</evidence>
<dbReference type="InterPro" id="IPR011011">
    <property type="entry name" value="Znf_FYVE_PHD"/>
</dbReference>
<dbReference type="PROSITE" id="PS50016">
    <property type="entry name" value="ZF_PHD_2"/>
    <property type="match status" value="2"/>
</dbReference>
<dbReference type="InterPro" id="IPR019786">
    <property type="entry name" value="Zinc_finger_PHD-type_CS"/>
</dbReference>
<dbReference type="SUPFAM" id="SSF57903">
    <property type="entry name" value="FYVE/PHD zinc finger"/>
    <property type="match status" value="3"/>
</dbReference>
<organism evidence="17 18">
    <name type="scientific">Cryptosporidium canis</name>
    <dbReference type="NCBI Taxonomy" id="195482"/>
    <lineage>
        <taxon>Eukaryota</taxon>
        <taxon>Sar</taxon>
        <taxon>Alveolata</taxon>
        <taxon>Apicomplexa</taxon>
        <taxon>Conoidasida</taxon>
        <taxon>Coccidia</taxon>
        <taxon>Eucoccidiorida</taxon>
        <taxon>Eimeriorina</taxon>
        <taxon>Cryptosporidiidae</taxon>
        <taxon>Cryptosporidium</taxon>
    </lineage>
</organism>
<evidence type="ECO:0000313" key="18">
    <source>
        <dbReference type="Proteomes" id="UP001071777"/>
    </source>
</evidence>
<feature type="region of interest" description="Disordered" evidence="13">
    <location>
        <begin position="435"/>
        <end position="467"/>
    </location>
</feature>
<dbReference type="InterPro" id="IPR003616">
    <property type="entry name" value="Post-SET_dom"/>
</dbReference>
<comment type="caution">
    <text evidence="17">The sequence shown here is derived from an EMBL/GenBank/DDBJ whole genome shotgun (WGS) entry which is preliminary data.</text>
</comment>
<dbReference type="PANTHER" id="PTHR22884">
    <property type="entry name" value="SET DOMAIN PROTEINS"/>
    <property type="match status" value="1"/>
</dbReference>
<evidence type="ECO:0000256" key="2">
    <source>
        <dbReference type="ARBA" id="ARBA00004286"/>
    </source>
</evidence>
<evidence type="ECO:0000256" key="9">
    <source>
        <dbReference type="ARBA" id="ARBA00022833"/>
    </source>
</evidence>
<keyword evidence="8 12" id="KW-0863">Zinc-finger</keyword>
<dbReference type="Pfam" id="PF23011">
    <property type="entry name" value="PHD-1st_NSD"/>
    <property type="match status" value="1"/>
</dbReference>
<dbReference type="InterPro" id="IPR050777">
    <property type="entry name" value="SET2_Histone-Lys_MeTrsfase"/>
</dbReference>
<dbReference type="PROSITE" id="PS50868">
    <property type="entry name" value="POST_SET"/>
    <property type="match status" value="1"/>
</dbReference>
<dbReference type="InterPro" id="IPR046341">
    <property type="entry name" value="SET_dom_sf"/>
</dbReference>
<feature type="domain" description="PHD-type" evidence="14">
    <location>
        <begin position="885"/>
        <end position="945"/>
    </location>
</feature>
<keyword evidence="11" id="KW-0539">Nucleus</keyword>
<dbReference type="SMART" id="SM00317">
    <property type="entry name" value="SET"/>
    <property type="match status" value="1"/>
</dbReference>
<keyword evidence="9" id="KW-0862">Zinc</keyword>
<keyword evidence="18" id="KW-1185">Reference proteome</keyword>
<evidence type="ECO:0000256" key="1">
    <source>
        <dbReference type="ARBA" id="ARBA00004123"/>
    </source>
</evidence>
<name>A0ABQ8P4H7_9CRYT</name>
<gene>
    <name evidence="17" type="ORF">OJ252_2686</name>
</gene>
<feature type="domain" description="SET" evidence="15">
    <location>
        <begin position="536"/>
        <end position="671"/>
    </location>
</feature>
<evidence type="ECO:0000259" key="14">
    <source>
        <dbReference type="PROSITE" id="PS50016"/>
    </source>
</evidence>
<keyword evidence="3" id="KW-0158">Chromosome</keyword>
<dbReference type="SUPFAM" id="SSF82199">
    <property type="entry name" value="SET domain"/>
    <property type="match status" value="1"/>
</dbReference>
<dbReference type="EMBL" id="JAPCXB010000110">
    <property type="protein sequence ID" value="KAJ1607939.1"/>
    <property type="molecule type" value="Genomic_DNA"/>
</dbReference>
<dbReference type="Proteomes" id="UP001071777">
    <property type="component" value="Unassembled WGS sequence"/>
</dbReference>
<protein>
    <submittedName>
        <fullName evidence="17">PHD domain-containing protein</fullName>
    </submittedName>
</protein>
<keyword evidence="6" id="KW-0949">S-adenosyl-L-methionine</keyword>
<feature type="domain" description="PHD-type" evidence="14">
    <location>
        <begin position="84"/>
        <end position="136"/>
    </location>
</feature>
<evidence type="ECO:0000259" key="15">
    <source>
        <dbReference type="PROSITE" id="PS50280"/>
    </source>
</evidence>
<evidence type="ECO:0000256" key="13">
    <source>
        <dbReference type="SAM" id="MobiDB-lite"/>
    </source>
</evidence>
<keyword evidence="4" id="KW-0489">Methyltransferase</keyword>
<evidence type="ECO:0000313" key="17">
    <source>
        <dbReference type="EMBL" id="KAJ1607939.1"/>
    </source>
</evidence>
<dbReference type="Pfam" id="PF00856">
    <property type="entry name" value="SET"/>
    <property type="match status" value="1"/>
</dbReference>